<feature type="region of interest" description="Disordered" evidence="1">
    <location>
        <begin position="594"/>
        <end position="645"/>
    </location>
</feature>
<proteinExistence type="predicted"/>
<dbReference type="Pfam" id="PF23674">
    <property type="entry name" value="RYYR-CCHC"/>
    <property type="match status" value="1"/>
</dbReference>
<dbReference type="InterPro" id="IPR057001">
    <property type="entry name" value="RYYR-CCHC"/>
</dbReference>
<evidence type="ECO:0000259" key="2">
    <source>
        <dbReference type="PROSITE" id="PS51154"/>
    </source>
</evidence>
<accession>A0A915DKR0</accession>
<keyword evidence="3" id="KW-1185">Reference proteome</keyword>
<evidence type="ECO:0000313" key="3">
    <source>
        <dbReference type="Proteomes" id="UP000887574"/>
    </source>
</evidence>
<evidence type="ECO:0000313" key="4">
    <source>
        <dbReference type="WBParaSite" id="jg21022"/>
    </source>
</evidence>
<name>A0A915DKR0_9BILA</name>
<dbReference type="PANTHER" id="PTHR11106:SF27">
    <property type="entry name" value="MACRO DOMAIN-CONTAINING PROTEIN"/>
    <property type="match status" value="1"/>
</dbReference>
<protein>
    <submittedName>
        <fullName evidence="4">Macro domain-containing protein</fullName>
    </submittedName>
</protein>
<sequence>MEKQSFLGDKFTLLVEREGLKNIDHLENDVLVNFCTPNILSGMGLFQEIHDLAGDLLKAECENFVGMGVGSCRLTAAFELKGYKNIAHCIVPSLKRSDKFNHVDEYDLALCYRNALDLSAEAGHKSIVFSHPYVLSDEVVAKIAVVTINKWLKTSPYAPNFSKITLICDSTALFQLYNELAEGIIATAGDENAVAAVNSSNGNHNEQQQQLFEADGSPKPSTEYNRPVDIKLFESLMRCDYDEPEMDSFEYIDQDRTGRSDEQDYMGSPNQQHMYNQHQGSEQEGYPSTSQYENAERLYDEMFKTSEGLQLQLSRNLSSTILTIEEENGLLRQYRMTTQSREGDTSYFRCSRCESLMKHTLSEYRPKITVKNGYIFGDCYPVHHPGCHPVTKCKVILQQMDREARMSVSKPEIAYGYERMEMETGADSFSSDSAYPEYHQQQQQQADWKYSNVGVGTAGTTRQPSAKRAAPNSARARLRMIGSDGTSYYEPMGTSPGGRAANAALRDVARQVGGDTLQAIRKCEDELNEEDYGGGADPISSEHDRSIPTEFMHKQARQQSHSVGAPHESIQHFDHHHRGEPDQMDMEMESQVMDISSSKNISSNGISSRADDHLDASPSASFQMHTRSRGVGSHSEAEPADYYGPGRRRRVVTAATASSTGYRIPYPEDSEVGATPKLRKKRQAGSRPSAANIALSESVNVPTLETLIGERRKQPQESQLQKGLPSRKL</sequence>
<dbReference type="WBParaSite" id="jg21022">
    <property type="protein sequence ID" value="jg21022"/>
    <property type="gene ID" value="jg21022"/>
</dbReference>
<feature type="region of interest" description="Disordered" evidence="1">
    <location>
        <begin position="708"/>
        <end position="729"/>
    </location>
</feature>
<dbReference type="Pfam" id="PF01661">
    <property type="entry name" value="Macro"/>
    <property type="match status" value="1"/>
</dbReference>
<feature type="compositionally biased region" description="Low complexity" evidence="1">
    <location>
        <begin position="595"/>
        <end position="608"/>
    </location>
</feature>
<feature type="region of interest" description="Disordered" evidence="1">
    <location>
        <begin position="662"/>
        <end position="694"/>
    </location>
</feature>
<organism evidence="3 4">
    <name type="scientific">Ditylenchus dipsaci</name>
    <dbReference type="NCBI Taxonomy" id="166011"/>
    <lineage>
        <taxon>Eukaryota</taxon>
        <taxon>Metazoa</taxon>
        <taxon>Ecdysozoa</taxon>
        <taxon>Nematoda</taxon>
        <taxon>Chromadorea</taxon>
        <taxon>Rhabditida</taxon>
        <taxon>Tylenchina</taxon>
        <taxon>Tylenchomorpha</taxon>
        <taxon>Sphaerularioidea</taxon>
        <taxon>Anguinidae</taxon>
        <taxon>Anguininae</taxon>
        <taxon>Ditylenchus</taxon>
    </lineage>
</organism>
<dbReference type="PROSITE" id="PS51154">
    <property type="entry name" value="MACRO"/>
    <property type="match status" value="1"/>
</dbReference>
<dbReference type="InterPro" id="IPR043472">
    <property type="entry name" value="Macro_dom-like"/>
</dbReference>
<dbReference type="AlphaFoldDB" id="A0A915DKR0"/>
<evidence type="ECO:0000256" key="1">
    <source>
        <dbReference type="SAM" id="MobiDB-lite"/>
    </source>
</evidence>
<feature type="domain" description="Macro" evidence="2">
    <location>
        <begin position="1"/>
        <end position="185"/>
    </location>
</feature>
<dbReference type="InterPro" id="IPR002589">
    <property type="entry name" value="Macro_dom"/>
</dbReference>
<dbReference type="PANTHER" id="PTHR11106">
    <property type="entry name" value="GANGLIOSIDE INDUCED DIFFERENTIATION ASSOCIATED PROTEIN 2-RELATED"/>
    <property type="match status" value="1"/>
</dbReference>
<dbReference type="Proteomes" id="UP000887574">
    <property type="component" value="Unplaced"/>
</dbReference>
<dbReference type="Gene3D" id="3.40.220.10">
    <property type="entry name" value="Leucine Aminopeptidase, subunit E, domain 1"/>
    <property type="match status" value="1"/>
</dbReference>
<reference evidence="4" key="1">
    <citation type="submission" date="2022-11" db="UniProtKB">
        <authorList>
            <consortium name="WormBaseParasite"/>
        </authorList>
    </citation>
    <scope>IDENTIFICATION</scope>
</reference>
<dbReference type="SUPFAM" id="SSF52949">
    <property type="entry name" value="Macro domain-like"/>
    <property type="match status" value="1"/>
</dbReference>